<feature type="compositionally biased region" description="Pro residues" evidence="1">
    <location>
        <begin position="207"/>
        <end position="222"/>
    </location>
</feature>
<feature type="compositionally biased region" description="Pro residues" evidence="1">
    <location>
        <begin position="311"/>
        <end position="328"/>
    </location>
</feature>
<feature type="region of interest" description="Disordered" evidence="1">
    <location>
        <begin position="184"/>
        <end position="224"/>
    </location>
</feature>
<protein>
    <submittedName>
        <fullName evidence="2">Uncharacterized protein</fullName>
    </submittedName>
</protein>
<name>A0AAD7HXJ1_9AGAR</name>
<dbReference type="EMBL" id="JARKIB010000166">
    <property type="protein sequence ID" value="KAJ7729351.1"/>
    <property type="molecule type" value="Genomic_DNA"/>
</dbReference>
<evidence type="ECO:0000313" key="2">
    <source>
        <dbReference type="EMBL" id="KAJ7729351.1"/>
    </source>
</evidence>
<feature type="compositionally biased region" description="Basic and acidic residues" evidence="1">
    <location>
        <begin position="151"/>
        <end position="165"/>
    </location>
</feature>
<keyword evidence="3" id="KW-1185">Reference proteome</keyword>
<dbReference type="Proteomes" id="UP001215598">
    <property type="component" value="Unassembled WGS sequence"/>
</dbReference>
<feature type="compositionally biased region" description="Low complexity" evidence="1">
    <location>
        <begin position="103"/>
        <end position="116"/>
    </location>
</feature>
<dbReference type="AlphaFoldDB" id="A0AAD7HXJ1"/>
<evidence type="ECO:0000313" key="3">
    <source>
        <dbReference type="Proteomes" id="UP001215598"/>
    </source>
</evidence>
<organism evidence="2 3">
    <name type="scientific">Mycena metata</name>
    <dbReference type="NCBI Taxonomy" id="1033252"/>
    <lineage>
        <taxon>Eukaryota</taxon>
        <taxon>Fungi</taxon>
        <taxon>Dikarya</taxon>
        <taxon>Basidiomycota</taxon>
        <taxon>Agaricomycotina</taxon>
        <taxon>Agaricomycetes</taxon>
        <taxon>Agaricomycetidae</taxon>
        <taxon>Agaricales</taxon>
        <taxon>Marasmiineae</taxon>
        <taxon>Mycenaceae</taxon>
        <taxon>Mycena</taxon>
    </lineage>
</organism>
<proteinExistence type="predicted"/>
<comment type="caution">
    <text evidence="2">The sequence shown here is derived from an EMBL/GenBank/DDBJ whole genome shotgun (WGS) entry which is preliminary data.</text>
</comment>
<accession>A0AAD7HXJ1</accession>
<sequence>MYWAGYAVCARASRHTRNDQPEQFNKISGCAYGWTAQKSSPRVFLVGGRLLDPTLNTTPQPSIGLKALEHFFAPKTTQPLPTRTTTTRTTTPRRPNSPRLPPGRRTASKTTRLSTTRTRRNASPGTPRHNAGGELTHDIARSPVWRSPSTARHDSPTHSRDDLHSHSRTPALYVHAHPYSHGGSMNFPRLSSPSPSALALALRPRPRSPPSPCAPTLSPPASPFHLLERTHGRLKDSWRRGFHGGGSPPSSRQAYLAPATRPEQDDFDSPLALAPRPTRTRTRPSCPAHASKDVTHAPSSPHARARALFALPPPGPNEPPRLHPPPRPARPRRHPRWPPPLLLLARPSWHRCIDPALSLVTACMVWRFWGARVRCVGGVLLFYFSFIVFYCFAGEAEAEVEGFVLESKRRLWSVRGRCCSDRRERALCCPRRGRMLSGDEESGCGAGVIGSGCAGAGTEGASVGGHRTRTRTRVSRRARVALGKK</sequence>
<feature type="compositionally biased region" description="Low complexity" evidence="1">
    <location>
        <begin position="188"/>
        <end position="203"/>
    </location>
</feature>
<reference evidence="2" key="1">
    <citation type="submission" date="2023-03" db="EMBL/GenBank/DDBJ databases">
        <title>Massive genome expansion in bonnet fungi (Mycena s.s.) driven by repeated elements and novel gene families across ecological guilds.</title>
        <authorList>
            <consortium name="Lawrence Berkeley National Laboratory"/>
            <person name="Harder C.B."/>
            <person name="Miyauchi S."/>
            <person name="Viragh M."/>
            <person name="Kuo A."/>
            <person name="Thoen E."/>
            <person name="Andreopoulos B."/>
            <person name="Lu D."/>
            <person name="Skrede I."/>
            <person name="Drula E."/>
            <person name="Henrissat B."/>
            <person name="Morin E."/>
            <person name="Kohler A."/>
            <person name="Barry K."/>
            <person name="LaButti K."/>
            <person name="Morin E."/>
            <person name="Salamov A."/>
            <person name="Lipzen A."/>
            <person name="Mereny Z."/>
            <person name="Hegedus B."/>
            <person name="Baldrian P."/>
            <person name="Stursova M."/>
            <person name="Weitz H."/>
            <person name="Taylor A."/>
            <person name="Grigoriev I.V."/>
            <person name="Nagy L.G."/>
            <person name="Martin F."/>
            <person name="Kauserud H."/>
        </authorList>
    </citation>
    <scope>NUCLEOTIDE SEQUENCE</scope>
    <source>
        <strain evidence="2">CBHHK182m</strain>
    </source>
</reference>
<feature type="compositionally biased region" description="Low complexity" evidence="1">
    <location>
        <begin position="76"/>
        <end position="94"/>
    </location>
</feature>
<evidence type="ECO:0000256" key="1">
    <source>
        <dbReference type="SAM" id="MobiDB-lite"/>
    </source>
</evidence>
<gene>
    <name evidence="2" type="ORF">B0H16DRAFT_1734288</name>
</gene>
<feature type="region of interest" description="Disordered" evidence="1">
    <location>
        <begin position="73"/>
        <end position="166"/>
    </location>
</feature>
<feature type="region of interest" description="Disordered" evidence="1">
    <location>
        <begin position="236"/>
        <end position="334"/>
    </location>
</feature>